<dbReference type="AlphaFoldDB" id="A0A395MDL6"/>
<evidence type="ECO:0000313" key="3">
    <source>
        <dbReference type="Proteomes" id="UP000265631"/>
    </source>
</evidence>
<sequence>MASQELEKRDLSELIANCKDLFEQYASVDPCCSITQKSAAQQQERFSTLTWAVFTDHDTSIDLDVIWSSMGKQLVAMRTNLEFAVLHDTEFNADLDVSVSPKDIQRQEWIQQLEGTTSEALEAVKCTIDRLFQLNEAMRQRLNNEGTTKKTAESKQVHISSKASAPSHQMVSSADTTTDMENDTDQKRTFSVSSSMNSSLINHNWSGFDSIHKEIMHISNRETVPSLESMINGGKALFHQGKYPEAEKKYRKAMELHFVIIDVDLPSSISVKGNLANAIAKQGREDEAEVIYQNIRGLSDRINDEAHTQALACRSNYASILQKRGRHGEAVKILRHVLQVRKTVEPRGLDTLSSRNRLANALVRTGKFDEAMTIYKESLLAHEEELTEEDPKTIITLGNLVNALQNQGRSEEAKKQYLKRLELGLGYLHSEHPCRNWISARYEALKDSD</sequence>
<dbReference type="PANTHER" id="PTHR46082">
    <property type="entry name" value="ATP/GTP-BINDING PROTEIN-RELATED"/>
    <property type="match status" value="1"/>
</dbReference>
<dbReference type="PANTHER" id="PTHR46082:SF6">
    <property type="entry name" value="AAA+ ATPASE DOMAIN-CONTAINING PROTEIN-RELATED"/>
    <property type="match status" value="1"/>
</dbReference>
<evidence type="ECO:0000256" key="1">
    <source>
        <dbReference type="SAM" id="MobiDB-lite"/>
    </source>
</evidence>
<dbReference type="SUPFAM" id="SSF48452">
    <property type="entry name" value="TPR-like"/>
    <property type="match status" value="1"/>
</dbReference>
<dbReference type="Pfam" id="PF13424">
    <property type="entry name" value="TPR_12"/>
    <property type="match status" value="2"/>
</dbReference>
<feature type="compositionally biased region" description="Basic and acidic residues" evidence="1">
    <location>
        <begin position="147"/>
        <end position="156"/>
    </location>
</feature>
<dbReference type="Gene3D" id="1.25.40.10">
    <property type="entry name" value="Tetratricopeptide repeat domain"/>
    <property type="match status" value="1"/>
</dbReference>
<protein>
    <submittedName>
        <fullName evidence="2">Kinesin light chain</fullName>
    </submittedName>
</protein>
<dbReference type="InterPro" id="IPR053137">
    <property type="entry name" value="NLR-like"/>
</dbReference>
<feature type="compositionally biased region" description="Polar residues" evidence="1">
    <location>
        <begin position="157"/>
        <end position="177"/>
    </location>
</feature>
<evidence type="ECO:0000313" key="2">
    <source>
        <dbReference type="EMBL" id="RFN45343.1"/>
    </source>
</evidence>
<dbReference type="Pfam" id="PF13374">
    <property type="entry name" value="TPR_10"/>
    <property type="match status" value="1"/>
</dbReference>
<keyword evidence="3" id="KW-1185">Reference proteome</keyword>
<accession>A0A395MDL6</accession>
<dbReference type="Proteomes" id="UP000265631">
    <property type="component" value="Unassembled WGS sequence"/>
</dbReference>
<dbReference type="InterPro" id="IPR011990">
    <property type="entry name" value="TPR-like_helical_dom_sf"/>
</dbReference>
<dbReference type="InterPro" id="IPR019734">
    <property type="entry name" value="TPR_rpt"/>
</dbReference>
<dbReference type="EMBL" id="PXXK01000356">
    <property type="protein sequence ID" value="RFN45343.1"/>
    <property type="molecule type" value="Genomic_DNA"/>
</dbReference>
<name>A0A395MDL6_9HYPO</name>
<feature type="region of interest" description="Disordered" evidence="1">
    <location>
        <begin position="143"/>
        <end position="183"/>
    </location>
</feature>
<reference evidence="2 3" key="1">
    <citation type="journal article" date="2018" name="PLoS Pathog.">
        <title>Evolution of structural diversity of trichothecenes, a family of toxins produced by plant pathogenic and entomopathogenic fungi.</title>
        <authorList>
            <person name="Proctor R.H."/>
            <person name="McCormick S.P."/>
            <person name="Kim H.S."/>
            <person name="Cardoza R.E."/>
            <person name="Stanley A.M."/>
            <person name="Lindo L."/>
            <person name="Kelly A."/>
            <person name="Brown D.W."/>
            <person name="Lee T."/>
            <person name="Vaughan M.M."/>
            <person name="Alexander N.J."/>
            <person name="Busman M."/>
            <person name="Gutierrez S."/>
        </authorList>
    </citation>
    <scope>NUCLEOTIDE SEQUENCE [LARGE SCALE GENOMIC DNA]</scope>
    <source>
        <strain evidence="2 3">NRRL 13405</strain>
    </source>
</reference>
<comment type="caution">
    <text evidence="2">The sequence shown here is derived from an EMBL/GenBank/DDBJ whole genome shotgun (WGS) entry which is preliminary data.</text>
</comment>
<gene>
    <name evidence="2" type="ORF">FIE12Z_10408</name>
</gene>
<organism evidence="2 3">
    <name type="scientific">Fusarium flagelliforme</name>
    <dbReference type="NCBI Taxonomy" id="2675880"/>
    <lineage>
        <taxon>Eukaryota</taxon>
        <taxon>Fungi</taxon>
        <taxon>Dikarya</taxon>
        <taxon>Ascomycota</taxon>
        <taxon>Pezizomycotina</taxon>
        <taxon>Sordariomycetes</taxon>
        <taxon>Hypocreomycetidae</taxon>
        <taxon>Hypocreales</taxon>
        <taxon>Nectriaceae</taxon>
        <taxon>Fusarium</taxon>
        <taxon>Fusarium incarnatum-equiseti species complex</taxon>
    </lineage>
</organism>
<dbReference type="SMART" id="SM00028">
    <property type="entry name" value="TPR"/>
    <property type="match status" value="5"/>
</dbReference>
<proteinExistence type="predicted"/>
<dbReference type="STRING" id="2594813.A0A395MDL6"/>